<organism evidence="1 2">
    <name type="scientific">Methanococcoides methylutens MM1</name>
    <dbReference type="NCBI Taxonomy" id="1434104"/>
    <lineage>
        <taxon>Archaea</taxon>
        <taxon>Methanobacteriati</taxon>
        <taxon>Methanobacteriota</taxon>
        <taxon>Stenosarchaea group</taxon>
        <taxon>Methanomicrobia</taxon>
        <taxon>Methanosarcinales</taxon>
        <taxon>Methanosarcinaceae</taxon>
        <taxon>Methanococcoides</taxon>
    </lineage>
</organism>
<dbReference type="KEGG" id="mmet:MCMEM_1157"/>
<dbReference type="AlphaFoldDB" id="A0A0E3X013"/>
<keyword evidence="2" id="KW-1185">Reference proteome</keyword>
<accession>A0A0E3X013</accession>
<dbReference type="EMBL" id="CP009518">
    <property type="protein sequence ID" value="AKB85210.1"/>
    <property type="molecule type" value="Genomic_DNA"/>
</dbReference>
<dbReference type="OrthoDB" id="290295at2157"/>
<dbReference type="Pfam" id="PF19148">
    <property type="entry name" value="DUF5830"/>
    <property type="match status" value="1"/>
</dbReference>
<protein>
    <submittedName>
        <fullName evidence="1">Uncharacterized protein</fullName>
    </submittedName>
</protein>
<dbReference type="RefSeq" id="WP_048205336.1">
    <property type="nucleotide sequence ID" value="NZ_CP009518.1"/>
</dbReference>
<dbReference type="Proteomes" id="UP000033048">
    <property type="component" value="Chromosome"/>
</dbReference>
<gene>
    <name evidence="1" type="ORF">MCMEM_1157</name>
</gene>
<reference evidence="1 2" key="1">
    <citation type="submission" date="2014-07" db="EMBL/GenBank/DDBJ databases">
        <title>Methanogenic archaea and the global carbon cycle.</title>
        <authorList>
            <person name="Henriksen J.R."/>
            <person name="Luke J."/>
            <person name="Reinhart S."/>
            <person name="Benedict M.N."/>
            <person name="Youngblut N.D."/>
            <person name="Metcalf M.E."/>
            <person name="Whitaker R.J."/>
            <person name="Metcalf W.W."/>
        </authorList>
    </citation>
    <scope>NUCLEOTIDE SEQUENCE [LARGE SCALE GENOMIC DNA]</scope>
    <source>
        <strain evidence="1 2">MM1</strain>
    </source>
</reference>
<evidence type="ECO:0000313" key="2">
    <source>
        <dbReference type="Proteomes" id="UP000033048"/>
    </source>
</evidence>
<dbReference type="GeneID" id="24893696"/>
<evidence type="ECO:0000313" key="1">
    <source>
        <dbReference type="EMBL" id="AKB85210.1"/>
    </source>
</evidence>
<proteinExistence type="predicted"/>
<sequence>MKHPKTIRKGLDYIIAMDAPELSPLEVRELLRKTVTKRFDVIDQIMSAARKEGLITDKDGMCHFTYEAHDLEFYKPRIIHTEEINNCRCCGRSMKESHYIELRSGMLGPYGSTCVRKLYLDYLFGEE</sequence>
<dbReference type="InterPro" id="IPR043870">
    <property type="entry name" value="DUF5830"/>
</dbReference>
<name>A0A0E3X013_METMT</name>
<dbReference type="HOGENOM" id="CLU_1965579_0_0_2"/>